<proteinExistence type="predicted"/>
<protein>
    <submittedName>
        <fullName evidence="1">Uncharacterized protein</fullName>
    </submittedName>
</protein>
<dbReference type="EMBL" id="BPLR01008704">
    <property type="protein sequence ID" value="GIY26606.1"/>
    <property type="molecule type" value="Genomic_DNA"/>
</dbReference>
<evidence type="ECO:0000313" key="2">
    <source>
        <dbReference type="Proteomes" id="UP001054945"/>
    </source>
</evidence>
<comment type="caution">
    <text evidence="1">The sequence shown here is derived from an EMBL/GenBank/DDBJ whole genome shotgun (WGS) entry which is preliminary data.</text>
</comment>
<name>A0AAV4S1Y7_CAEEX</name>
<gene>
    <name evidence="1" type="ORF">CEXT_696061</name>
</gene>
<reference evidence="1 2" key="1">
    <citation type="submission" date="2021-06" db="EMBL/GenBank/DDBJ databases">
        <title>Caerostris extrusa draft genome.</title>
        <authorList>
            <person name="Kono N."/>
            <person name="Arakawa K."/>
        </authorList>
    </citation>
    <scope>NUCLEOTIDE SEQUENCE [LARGE SCALE GENOMIC DNA]</scope>
</reference>
<keyword evidence="2" id="KW-1185">Reference proteome</keyword>
<accession>A0AAV4S1Y7</accession>
<organism evidence="1 2">
    <name type="scientific">Caerostris extrusa</name>
    <name type="common">Bark spider</name>
    <name type="synonym">Caerostris bankana</name>
    <dbReference type="NCBI Taxonomy" id="172846"/>
    <lineage>
        <taxon>Eukaryota</taxon>
        <taxon>Metazoa</taxon>
        <taxon>Ecdysozoa</taxon>
        <taxon>Arthropoda</taxon>
        <taxon>Chelicerata</taxon>
        <taxon>Arachnida</taxon>
        <taxon>Araneae</taxon>
        <taxon>Araneomorphae</taxon>
        <taxon>Entelegynae</taxon>
        <taxon>Araneoidea</taxon>
        <taxon>Araneidae</taxon>
        <taxon>Caerostris</taxon>
    </lineage>
</organism>
<dbReference type="Proteomes" id="UP001054945">
    <property type="component" value="Unassembled WGS sequence"/>
</dbReference>
<dbReference type="AlphaFoldDB" id="A0AAV4S1Y7"/>
<sequence>MADVTPFVGSPLATKDMKTKRDARECEELCNRDILNLLAPSLHRSNPPSFPISVIQSLPSHPPRRQKKIAFFSFLASGNARVLFPRVRAPGFTFLSVARFFL</sequence>
<evidence type="ECO:0000313" key="1">
    <source>
        <dbReference type="EMBL" id="GIY26606.1"/>
    </source>
</evidence>